<reference evidence="5" key="2">
    <citation type="submission" date="2023-03" db="EMBL/GenBank/DDBJ databases">
        <authorList>
            <person name="Inwood S.N."/>
            <person name="Skelly J.G."/>
            <person name="Guhlin J."/>
            <person name="Harrop T.W.R."/>
            <person name="Goldson S.G."/>
            <person name="Dearden P.K."/>
        </authorList>
    </citation>
    <scope>NUCLEOTIDE SEQUENCE</scope>
    <source>
        <strain evidence="5">Lincoln</strain>
        <tissue evidence="5">Whole body</tissue>
    </source>
</reference>
<comment type="caution">
    <text evidence="5">The sequence shown here is derived from an EMBL/GenBank/DDBJ whole genome shotgun (WGS) entry which is preliminary data.</text>
</comment>
<dbReference type="Gene3D" id="1.25.10.20">
    <property type="entry name" value="Vitellinogen, superhelical"/>
    <property type="match status" value="1"/>
</dbReference>
<gene>
    <name evidence="5" type="ORF">PV327_006658</name>
</gene>
<keyword evidence="1 3" id="KW-0732">Signal</keyword>
<dbReference type="InterPro" id="IPR050733">
    <property type="entry name" value="Vitellogenin/Apolipophorin"/>
</dbReference>
<feature type="signal peptide" evidence="3">
    <location>
        <begin position="1"/>
        <end position="20"/>
    </location>
</feature>
<dbReference type="SUPFAM" id="SSF56968">
    <property type="entry name" value="Lipovitellin-phosvitin complex, beta-sheet shell regions"/>
    <property type="match status" value="2"/>
</dbReference>
<proteinExistence type="predicted"/>
<dbReference type="GO" id="GO:0005319">
    <property type="term" value="F:lipid transporter activity"/>
    <property type="evidence" value="ECO:0007669"/>
    <property type="project" value="InterPro"/>
</dbReference>
<evidence type="ECO:0000313" key="5">
    <source>
        <dbReference type="EMBL" id="KAK0162931.1"/>
    </source>
</evidence>
<reference evidence="5" key="1">
    <citation type="journal article" date="2023" name="bioRxiv">
        <title>Scaffold-level genome assemblies of two parasitoid biocontrol wasps reveal the parthenogenesis mechanism and an associated novel virus.</title>
        <authorList>
            <person name="Inwood S."/>
            <person name="Skelly J."/>
            <person name="Guhlin J."/>
            <person name="Harrop T."/>
            <person name="Goldson S."/>
            <person name="Dearden P."/>
        </authorList>
    </citation>
    <scope>NUCLEOTIDE SEQUENCE</scope>
    <source>
        <strain evidence="5">Lincoln</strain>
        <tissue evidence="5">Whole body</tissue>
    </source>
</reference>
<accession>A0AA39F4W3</accession>
<protein>
    <recommendedName>
        <fullName evidence="4">Vitellogenin domain-containing protein</fullName>
    </recommendedName>
</protein>
<dbReference type="SMART" id="SM00638">
    <property type="entry name" value="LPD_N"/>
    <property type="match status" value="1"/>
</dbReference>
<dbReference type="InterPro" id="IPR015255">
    <property type="entry name" value="Vitellinogen_open_b-sht"/>
</dbReference>
<feature type="domain" description="Vitellogenin" evidence="4">
    <location>
        <begin position="25"/>
        <end position="704"/>
    </location>
</feature>
<dbReference type="InterPro" id="IPR001747">
    <property type="entry name" value="Vitellogenin_N"/>
</dbReference>
<comment type="caution">
    <text evidence="2">Lacks conserved residue(s) required for the propagation of feature annotation.</text>
</comment>
<dbReference type="PROSITE" id="PS51211">
    <property type="entry name" value="VITELLOGENIN"/>
    <property type="match status" value="1"/>
</dbReference>
<dbReference type="PANTHER" id="PTHR23345">
    <property type="entry name" value="VITELLOGENIN-RELATED"/>
    <property type="match status" value="1"/>
</dbReference>
<evidence type="ECO:0000259" key="4">
    <source>
        <dbReference type="PROSITE" id="PS51211"/>
    </source>
</evidence>
<dbReference type="Pfam" id="PF01347">
    <property type="entry name" value="Vitellogenin_N"/>
    <property type="match status" value="1"/>
</dbReference>
<feature type="chain" id="PRO_5041368968" description="Vitellogenin domain-containing protein" evidence="3">
    <location>
        <begin position="21"/>
        <end position="1530"/>
    </location>
</feature>
<dbReference type="Proteomes" id="UP001168972">
    <property type="component" value="Unassembled WGS sequence"/>
</dbReference>
<dbReference type="PANTHER" id="PTHR23345:SF33">
    <property type="entry name" value="CROSSVEINLESS D"/>
    <property type="match status" value="1"/>
</dbReference>
<dbReference type="SUPFAM" id="SSF48431">
    <property type="entry name" value="Lipovitellin-phosvitin complex, superhelical domain"/>
    <property type="match status" value="1"/>
</dbReference>
<dbReference type="SMART" id="SM01169">
    <property type="entry name" value="DUF1943"/>
    <property type="match status" value="1"/>
</dbReference>
<dbReference type="EMBL" id="JAQQBR010001833">
    <property type="protein sequence ID" value="KAK0162931.1"/>
    <property type="molecule type" value="Genomic_DNA"/>
</dbReference>
<dbReference type="InterPro" id="IPR015819">
    <property type="entry name" value="Lipid_transp_b-sht_shell"/>
</dbReference>
<organism evidence="5 6">
    <name type="scientific">Microctonus hyperodae</name>
    <name type="common">Parasitoid wasp</name>
    <dbReference type="NCBI Taxonomy" id="165561"/>
    <lineage>
        <taxon>Eukaryota</taxon>
        <taxon>Metazoa</taxon>
        <taxon>Ecdysozoa</taxon>
        <taxon>Arthropoda</taxon>
        <taxon>Hexapoda</taxon>
        <taxon>Insecta</taxon>
        <taxon>Pterygota</taxon>
        <taxon>Neoptera</taxon>
        <taxon>Endopterygota</taxon>
        <taxon>Hymenoptera</taxon>
        <taxon>Apocrita</taxon>
        <taxon>Ichneumonoidea</taxon>
        <taxon>Braconidae</taxon>
        <taxon>Euphorinae</taxon>
        <taxon>Microctonus</taxon>
    </lineage>
</organism>
<keyword evidence="6" id="KW-1185">Reference proteome</keyword>
<dbReference type="InterPro" id="IPR011030">
    <property type="entry name" value="Lipovitellin_superhlx_dom"/>
</dbReference>
<evidence type="ECO:0000256" key="3">
    <source>
        <dbReference type="SAM" id="SignalP"/>
    </source>
</evidence>
<evidence type="ECO:0000313" key="6">
    <source>
        <dbReference type="Proteomes" id="UP001168972"/>
    </source>
</evidence>
<dbReference type="GO" id="GO:0045735">
    <property type="term" value="F:nutrient reservoir activity"/>
    <property type="evidence" value="ECO:0007669"/>
    <property type="project" value="UniProtKB-KW"/>
</dbReference>
<sequence length="1530" mass="174334">MARGIELAAVLLACLAAATGFPTQFPHGKTLVYNYYGDVKAGIIEPAAYASQFAIAGQLYIKHDTTDPKLSHAYYAVLTNVKTGMHNGNAAHFQRTAIVSPIPDAAKVIQEPFLIINNDKGELQGVKIREDEPGWSKNMKMAMATMLQLDIPNMKLELPVKHHNFLAKENTIQGECWTSYDVHGKLPMTEEHKNKFIITKFGSPKNCSSYNVHQFDHIESEQCSLPREAPVNMASRRVFDVEHQGDNILIKSLVAHGGTNYFPLKGRSEAHYVLNNASFVLENVTSSSEISLPEVDFKDVPITNDFSYKRPEKNYAFNSAVDVTHGRHVVNQDVLITLIKKMLTEAALYLEEHHLEAKEPDFKHGQTINRLLYNMGYMTTESLERVLTDITVDHPTHRDNVMKDIYVGLIPQVGTHASTILVRDLIISQRLNAYDSTLILGNLPMNIRSPSVELLNEMEKMTKPNTNISEPIHERTILCFATMIYRTFENSDNPGTNATLQNYLKNFYEQLIKDDTPYKMRVVYLNAIRNIQIGNIVELLTPIIRGDLQVSEHPVHLRLMAIWSIEKAIANNYHLAHNLLWPIMADYNVPLKLRIAAYDILIRQAPTMTNILHIYWFMVYEKNEHLYNYHHTTIKGFANSVDPCDYQLREFTTKIMRFTKIHEPVSYALSSSYIADSMNDIYGYGEKVRYSTTVSEVTGLPEVIHAELITIEGRKPVSEFAIDLHFEGFDQIFTAYMEKTTNLMGKLNDEKVLNVLKQAATDMPSTKKMHVELIIMRKGRVVSANYFDENSLQKLYETMRHLFEFMATEVKFTKQHVIYTNLYEQQIISEMGLPVVIGTRLPQVASLNFNFTSDKLLSSHKLEADLKLWRHGDYYMSIYNPLMDVWHSIKRSTAIDVSIPIRFIGNFGNRTMKLTVPLLSAEKQETTFGIKIHTKDITTVTEDEADTLKSACPACKHHEIVTKGVEARKYHVDTFDSRDVGLQFSSSIFDCENDIDNVYLKREWLRSVIYDHKNSWNDVFVYSALGISQYIKNLVLSPPMGSCGILTKFQPSTIYPTSHVDFTHRYSVEGNIIGDGEAQNELKRTKANIRGSVEAFATPTNESSRLWDINVNLDFSEGHLNDSVKIQLTRVTPGEKTLKFCVDGEKSYPKVPTDLLKAGIANEETNFNLFVSMVYTDDKEIENVISCPRNESFVNITIKGELTDEQKKSFTHDSVEGLCKKDINNPLKKHPSDIIPKTTHCIDETIRHTTLRKYTAYITHKQVPQSIISGFFEFNDIFDGGVMPHIKYTNERVEPGNIKVEMEFPMNKHVMNTTIVTPYFSYDMMNVHLAVDTYPSRLNGFGPDYEKYLWTPLLDNTRFSLKFLYDYTDNKMKICNLFPKIAQTLDDGEIPYVVPTEWTLALGNYVKKNFAIFIKNVDNKIAMKVFAEDRVVEIIPINGGFQVTIDGELNNVITGEIYVPSNAKSNHIVKVTKENDEVITHLNMQSLFIIQNTNSVTLFVKSELQGAIAGLCGHMTGDQKLKISKEYRLK</sequence>
<name>A0AA39F4W3_MICHY</name>
<evidence type="ECO:0000256" key="2">
    <source>
        <dbReference type="PROSITE-ProRule" id="PRU00557"/>
    </source>
</evidence>
<dbReference type="InterPro" id="IPR015816">
    <property type="entry name" value="Vitellinogen_b-sht_N"/>
</dbReference>
<evidence type="ECO:0000256" key="1">
    <source>
        <dbReference type="ARBA" id="ARBA00022729"/>
    </source>
</evidence>
<dbReference type="Gene3D" id="2.30.230.10">
    <property type="entry name" value="Lipovitellin, beta-sheet shell regions, chain A"/>
    <property type="match status" value="1"/>
</dbReference>